<keyword evidence="8" id="KW-0689">Ribosomal protein</keyword>
<dbReference type="SUPFAM" id="SSF54980">
    <property type="entry name" value="EF-G C-terminal domain-like"/>
    <property type="match status" value="2"/>
</dbReference>
<dbReference type="Gene3D" id="2.40.30.10">
    <property type="entry name" value="Translation factors"/>
    <property type="match status" value="1"/>
</dbReference>
<keyword evidence="2" id="KW-0547">Nucleotide-binding</keyword>
<dbReference type="OrthoDB" id="203at2759"/>
<dbReference type="GO" id="GO:1990904">
    <property type="term" value="C:ribonucleoprotein complex"/>
    <property type="evidence" value="ECO:0007669"/>
    <property type="project" value="TreeGrafter"/>
</dbReference>
<dbReference type="InterPro" id="IPR009000">
    <property type="entry name" value="Transl_B-barrel_sf"/>
</dbReference>
<sequence length="427" mass="48259">MCIDDKESIVKKGTVEDAYIWMGEKLEIIDDVPCGNIVALAGLRRGNTGATVTSCEEVDAHVIRGMNFTVTPILRIDIKCTQINVKNCLVRRIERLQLLDPMVISSLDDDVTGLFIGGVGELHLQICRKDLQDNVASLGQMTSSSPVVSFRESVHLWSARTASVRSLSIQLCMKARPMKAGLAKAIDDGRIGPHDDPEARSKILEEEFGWDKELAKQIWCFGPYNTGPNILVNMCKEVKHLDKIKDLVVSGFQQASKQGPLFGEKMWGICFELRDAVIDHKIDPKNFVYKREIVSNTKKVMYAAYLLANPILLEPMYLVGIRAPECHLEIIYQAIYEKMGHVLEEAKMPCTPFYNVKAYLPVRKSLGFFTNLRARTSDQIFHQQVFDHWRVLYSDPLDPETEAGKLVVETRMKKGMGKMEKVSDYEK</sequence>
<dbReference type="Gene3D" id="3.30.70.240">
    <property type="match status" value="1"/>
</dbReference>
<evidence type="ECO:0000256" key="3">
    <source>
        <dbReference type="ARBA" id="ARBA00022768"/>
    </source>
</evidence>
<keyword evidence="1" id="KW-0963">Cytoplasm</keyword>
<dbReference type="AlphaFoldDB" id="A0A9N7MHG1"/>
<keyword evidence="8" id="KW-0687">Ribonucleoprotein</keyword>
<dbReference type="GO" id="GO:0005829">
    <property type="term" value="C:cytosol"/>
    <property type="evidence" value="ECO:0007669"/>
    <property type="project" value="TreeGrafter"/>
</dbReference>
<dbReference type="SUPFAM" id="SSF54211">
    <property type="entry name" value="Ribosomal protein S5 domain 2-like"/>
    <property type="match status" value="1"/>
</dbReference>
<evidence type="ECO:0000313" key="9">
    <source>
        <dbReference type="Proteomes" id="UP001153555"/>
    </source>
</evidence>
<dbReference type="InterPro" id="IPR014721">
    <property type="entry name" value="Ribsml_uS5_D2-typ_fold_subgr"/>
</dbReference>
<dbReference type="EMBL" id="CACSLK010000984">
    <property type="protein sequence ID" value="CAA0806736.1"/>
    <property type="molecule type" value="Genomic_DNA"/>
</dbReference>
<evidence type="ECO:0000256" key="5">
    <source>
        <dbReference type="ARBA" id="ARBA00023134"/>
    </source>
</evidence>
<accession>A0A9N7MHG1</accession>
<dbReference type="SMART" id="SM00889">
    <property type="entry name" value="EFG_IV"/>
    <property type="match status" value="1"/>
</dbReference>
<evidence type="ECO:0000256" key="4">
    <source>
        <dbReference type="ARBA" id="ARBA00022917"/>
    </source>
</evidence>
<dbReference type="GO" id="GO:0005525">
    <property type="term" value="F:GTP binding"/>
    <property type="evidence" value="ECO:0007669"/>
    <property type="project" value="UniProtKB-KW"/>
</dbReference>
<dbReference type="GO" id="GO:0003924">
    <property type="term" value="F:GTPase activity"/>
    <property type="evidence" value="ECO:0007669"/>
    <property type="project" value="TreeGrafter"/>
</dbReference>
<keyword evidence="9" id="KW-1185">Reference proteome</keyword>
<dbReference type="PANTHER" id="PTHR42908">
    <property type="entry name" value="TRANSLATION ELONGATION FACTOR-RELATED"/>
    <property type="match status" value="1"/>
</dbReference>
<dbReference type="Pfam" id="PF03764">
    <property type="entry name" value="EFG_IV"/>
    <property type="match status" value="1"/>
</dbReference>
<dbReference type="InterPro" id="IPR035647">
    <property type="entry name" value="EFG_III/V"/>
</dbReference>
<dbReference type="GO" id="GO:0043022">
    <property type="term" value="F:ribosome binding"/>
    <property type="evidence" value="ECO:0007669"/>
    <property type="project" value="TreeGrafter"/>
</dbReference>
<evidence type="ECO:0000256" key="2">
    <source>
        <dbReference type="ARBA" id="ARBA00022741"/>
    </source>
</evidence>
<dbReference type="Pfam" id="PF00679">
    <property type="entry name" value="EFG_C"/>
    <property type="match status" value="1"/>
</dbReference>
<dbReference type="InterPro" id="IPR020568">
    <property type="entry name" value="Ribosomal_Su5_D2-typ_SF"/>
</dbReference>
<gene>
    <name evidence="8" type="ORF">SHERM_09620</name>
</gene>
<keyword evidence="4" id="KW-0648">Protein biosynthesis</keyword>
<evidence type="ECO:0000259" key="7">
    <source>
        <dbReference type="SMART" id="SM00889"/>
    </source>
</evidence>
<dbReference type="PANTHER" id="PTHR42908:SF10">
    <property type="entry name" value="EUKARYOTIC TRANSLATION ELONGATION FACTOR 2"/>
    <property type="match status" value="1"/>
</dbReference>
<dbReference type="Proteomes" id="UP001153555">
    <property type="component" value="Unassembled WGS sequence"/>
</dbReference>
<evidence type="ECO:0000313" key="8">
    <source>
        <dbReference type="EMBL" id="CAA0806736.1"/>
    </source>
</evidence>
<dbReference type="Gene3D" id="3.30.70.870">
    <property type="entry name" value="Elongation Factor G (Translational Gtpase), domain 3"/>
    <property type="match status" value="1"/>
</dbReference>
<evidence type="ECO:0000256" key="1">
    <source>
        <dbReference type="ARBA" id="ARBA00022490"/>
    </source>
</evidence>
<protein>
    <submittedName>
        <fullName evidence="8">Ribosomal protein S5/Elongation factor G/III/V family protein</fullName>
    </submittedName>
</protein>
<proteinExistence type="predicted"/>
<name>A0A9N7MHG1_STRHE</name>
<comment type="caution">
    <text evidence="8">The sequence shown here is derived from an EMBL/GenBank/DDBJ whole genome shotgun (WGS) entry which is preliminary data.</text>
</comment>
<dbReference type="SUPFAM" id="SSF50447">
    <property type="entry name" value="Translation proteins"/>
    <property type="match status" value="1"/>
</dbReference>
<evidence type="ECO:0000259" key="6">
    <source>
        <dbReference type="SMART" id="SM00838"/>
    </source>
</evidence>
<feature type="domain" description="Elongation factor EFG" evidence="6">
    <location>
        <begin position="311"/>
        <end position="400"/>
    </location>
</feature>
<keyword evidence="3" id="KW-0251">Elongation factor</keyword>
<dbReference type="GO" id="GO:0003746">
    <property type="term" value="F:translation elongation factor activity"/>
    <property type="evidence" value="ECO:0007669"/>
    <property type="project" value="UniProtKB-KW"/>
</dbReference>
<dbReference type="SMART" id="SM00838">
    <property type="entry name" value="EFG_C"/>
    <property type="match status" value="1"/>
</dbReference>
<organism evidence="8 9">
    <name type="scientific">Striga hermonthica</name>
    <name type="common">Purple witchweed</name>
    <name type="synonym">Buchnera hermonthica</name>
    <dbReference type="NCBI Taxonomy" id="68872"/>
    <lineage>
        <taxon>Eukaryota</taxon>
        <taxon>Viridiplantae</taxon>
        <taxon>Streptophyta</taxon>
        <taxon>Embryophyta</taxon>
        <taxon>Tracheophyta</taxon>
        <taxon>Spermatophyta</taxon>
        <taxon>Magnoliopsida</taxon>
        <taxon>eudicotyledons</taxon>
        <taxon>Gunneridae</taxon>
        <taxon>Pentapetalae</taxon>
        <taxon>asterids</taxon>
        <taxon>lamiids</taxon>
        <taxon>Lamiales</taxon>
        <taxon>Orobanchaceae</taxon>
        <taxon>Buchnereae</taxon>
        <taxon>Striga</taxon>
    </lineage>
</organism>
<dbReference type="Gene3D" id="3.30.230.10">
    <property type="match status" value="1"/>
</dbReference>
<dbReference type="CDD" id="cd01681">
    <property type="entry name" value="aeEF2_snRNP_like_IV"/>
    <property type="match status" value="1"/>
</dbReference>
<dbReference type="GO" id="GO:0005840">
    <property type="term" value="C:ribosome"/>
    <property type="evidence" value="ECO:0007669"/>
    <property type="project" value="UniProtKB-KW"/>
</dbReference>
<dbReference type="InterPro" id="IPR000640">
    <property type="entry name" value="EFG_V-like"/>
</dbReference>
<dbReference type="InterPro" id="IPR005517">
    <property type="entry name" value="Transl_elong_EFG/EF2_IV"/>
</dbReference>
<reference evidence="8" key="1">
    <citation type="submission" date="2019-12" db="EMBL/GenBank/DDBJ databases">
        <authorList>
            <person name="Scholes J."/>
        </authorList>
    </citation>
    <scope>NUCLEOTIDE SEQUENCE</scope>
</reference>
<keyword evidence="5" id="KW-0342">GTP-binding</keyword>
<feature type="domain" description="Translation elongation factor EFG/EF2" evidence="7">
    <location>
        <begin position="189"/>
        <end position="309"/>
    </location>
</feature>